<accession>D8MW40</accession>
<dbReference type="HOGENOM" id="CLU_1842052_0_0_6"/>
<feature type="chain" id="PRO_5003118289" evidence="1">
    <location>
        <begin position="19"/>
        <end position="139"/>
    </location>
</feature>
<evidence type="ECO:0000313" key="2">
    <source>
        <dbReference type="EMBL" id="CAX61047.1"/>
    </source>
</evidence>
<sequence length="139" mass="15464">MKKILMLALLMVGVPAYANQLFQPGPIYATNEDVGSMTDHNKAQYMVSYRISIFNPLDSAATLSKGCFVLFNRAGKEIVARGVELNLQQEFAPGESKTGTVYFFSDNEAIYTLPFVKWIESNSTENDPMPDVVSDLNVR</sequence>
<evidence type="ECO:0000256" key="1">
    <source>
        <dbReference type="SAM" id="SignalP"/>
    </source>
</evidence>
<dbReference type="Gene3D" id="2.60.40.4110">
    <property type="entry name" value="Protein of unknown function DUF4354"/>
    <property type="match status" value="1"/>
</dbReference>
<reference evidence="2 3" key="1">
    <citation type="journal article" date="2010" name="BMC Genomics">
        <title>Genome comparison of the epiphytic bacteria Erwinia billingiae and E. tasmaniensis with the pear pathogen E. pyrifoliae.</title>
        <authorList>
            <person name="Kube M."/>
            <person name="Migdoll A.M."/>
            <person name="Gehring I."/>
            <person name="Heitmann K."/>
            <person name="Mayer Y."/>
            <person name="Kuhl H."/>
            <person name="Knaust F."/>
            <person name="Geider K."/>
            <person name="Reinhardt R."/>
        </authorList>
    </citation>
    <scope>NUCLEOTIDE SEQUENCE [LARGE SCALE GENOMIC DNA]</scope>
    <source>
        <strain evidence="2 3">Eb661</strain>
    </source>
</reference>
<organism evidence="3">
    <name type="scientific">Erwinia billingiae (strain Eb661)</name>
    <dbReference type="NCBI Taxonomy" id="634500"/>
    <lineage>
        <taxon>Bacteria</taxon>
        <taxon>Pseudomonadati</taxon>
        <taxon>Pseudomonadota</taxon>
        <taxon>Gammaproteobacteria</taxon>
        <taxon>Enterobacterales</taxon>
        <taxon>Erwiniaceae</taxon>
        <taxon>Erwinia</taxon>
    </lineage>
</organism>
<dbReference type="InterPro" id="IPR025581">
    <property type="entry name" value="DUF4354"/>
</dbReference>
<gene>
    <name evidence="2" type="ordered locus">EbC_35160</name>
</gene>
<keyword evidence="1" id="KW-0732">Signal</keyword>
<feature type="signal peptide" evidence="1">
    <location>
        <begin position="1"/>
        <end position="18"/>
    </location>
</feature>
<name>D8MW40_ERWBE</name>
<dbReference type="RefSeq" id="WP_013203531.1">
    <property type="nucleotide sequence ID" value="NC_014306.1"/>
</dbReference>
<dbReference type="Proteomes" id="UP000008793">
    <property type="component" value="Chromosome"/>
</dbReference>
<dbReference type="GeneID" id="90513479"/>
<dbReference type="KEGG" id="ebi:EbC_35160"/>
<dbReference type="EMBL" id="FP236843">
    <property type="protein sequence ID" value="CAX61047.1"/>
    <property type="molecule type" value="Genomic_DNA"/>
</dbReference>
<keyword evidence="3" id="KW-1185">Reference proteome</keyword>
<evidence type="ECO:0000313" key="3">
    <source>
        <dbReference type="Proteomes" id="UP000008793"/>
    </source>
</evidence>
<protein>
    <submittedName>
        <fullName evidence="2">Uncharacterized protein</fullName>
    </submittedName>
</protein>
<dbReference type="AlphaFoldDB" id="D8MW40"/>
<dbReference type="Pfam" id="PF14263">
    <property type="entry name" value="DUF4354"/>
    <property type="match status" value="1"/>
</dbReference>
<proteinExistence type="predicted"/>